<organism evidence="3 4">
    <name type="scientific">Burkholderia gladioli</name>
    <name type="common">Pseudomonas marginata</name>
    <name type="synonym">Phytomonas marginata</name>
    <dbReference type="NCBI Taxonomy" id="28095"/>
    <lineage>
        <taxon>Bacteria</taxon>
        <taxon>Pseudomonadati</taxon>
        <taxon>Pseudomonadota</taxon>
        <taxon>Betaproteobacteria</taxon>
        <taxon>Burkholderiales</taxon>
        <taxon>Burkholderiaceae</taxon>
        <taxon>Burkholderia</taxon>
    </lineage>
</organism>
<dbReference type="AlphaFoldDB" id="A0A2A7SB27"/>
<dbReference type="Proteomes" id="UP000220629">
    <property type="component" value="Unassembled WGS sequence"/>
</dbReference>
<evidence type="ECO:0000313" key="3">
    <source>
        <dbReference type="EMBL" id="PEH40738.1"/>
    </source>
</evidence>
<keyword evidence="1" id="KW-0732">Signal</keyword>
<reference evidence="4" key="1">
    <citation type="submission" date="2017-09" db="EMBL/GenBank/DDBJ databases">
        <title>FDA dAtabase for Regulatory Grade micrObial Sequences (FDA-ARGOS): Supporting development and validation of Infectious Disease Dx tests.</title>
        <authorList>
            <person name="Minogue T."/>
            <person name="Wolcott M."/>
            <person name="Wasieloski L."/>
            <person name="Aguilar W."/>
            <person name="Moore D."/>
            <person name="Tallon L."/>
            <person name="Sadzewicz L."/>
            <person name="Ott S."/>
            <person name="Zhao X."/>
            <person name="Nagaraj S."/>
            <person name="Vavikolanu K."/>
            <person name="Aluvathingal J."/>
            <person name="Nadendla S."/>
            <person name="Sichtig H."/>
        </authorList>
    </citation>
    <scope>NUCLEOTIDE SEQUENCE [LARGE SCALE GENOMIC DNA]</scope>
    <source>
        <strain evidence="4">FDAARGOS_390</strain>
    </source>
</reference>
<dbReference type="InterPro" id="IPR012347">
    <property type="entry name" value="Ferritin-like"/>
</dbReference>
<feature type="domain" description="DUF4142" evidence="2">
    <location>
        <begin position="40"/>
        <end position="175"/>
    </location>
</feature>
<dbReference type="RefSeq" id="WP_098151256.1">
    <property type="nucleotide sequence ID" value="NZ_CP065596.1"/>
</dbReference>
<accession>A0A2A7SB27</accession>
<dbReference type="PANTHER" id="PTHR38593">
    <property type="entry name" value="BLR2558 PROTEIN"/>
    <property type="match status" value="1"/>
</dbReference>
<evidence type="ECO:0000256" key="1">
    <source>
        <dbReference type="SAM" id="SignalP"/>
    </source>
</evidence>
<evidence type="ECO:0000313" key="4">
    <source>
        <dbReference type="Proteomes" id="UP000220629"/>
    </source>
</evidence>
<evidence type="ECO:0000259" key="2">
    <source>
        <dbReference type="Pfam" id="PF13628"/>
    </source>
</evidence>
<dbReference type="Pfam" id="PF13628">
    <property type="entry name" value="DUF4142"/>
    <property type="match status" value="1"/>
</dbReference>
<feature type="chain" id="PRO_5012743999" description="DUF4142 domain-containing protein" evidence="1">
    <location>
        <begin position="33"/>
        <end position="180"/>
    </location>
</feature>
<dbReference type="EMBL" id="PDDY01000001">
    <property type="protein sequence ID" value="PEH40738.1"/>
    <property type="molecule type" value="Genomic_DNA"/>
</dbReference>
<proteinExistence type="predicted"/>
<gene>
    <name evidence="3" type="ORF">CRM94_00305</name>
</gene>
<dbReference type="PANTHER" id="PTHR38593:SF1">
    <property type="entry name" value="BLR2558 PROTEIN"/>
    <property type="match status" value="1"/>
</dbReference>
<sequence>MHRRSLVSLCCSAAVALLTSSLAPLAPLAAHAAGGATSDADRAFVAMVSQGGMFEVEAGKVAARQGARQDIVDLGSTEAHDHQLVGAKLLAAASAAGIQVDTQLNAAFTQRLDKLRGLSGPAFDDAFIAEMKTIHAADGAAFAKEARDGGDPGLRAFAAETVRIVKRHQGALHALPPENG</sequence>
<feature type="signal peptide" evidence="1">
    <location>
        <begin position="1"/>
        <end position="32"/>
    </location>
</feature>
<name>A0A2A7SB27_BURGA</name>
<protein>
    <recommendedName>
        <fullName evidence="2">DUF4142 domain-containing protein</fullName>
    </recommendedName>
</protein>
<dbReference type="Gene3D" id="1.20.1260.10">
    <property type="match status" value="1"/>
</dbReference>
<comment type="caution">
    <text evidence="3">The sequence shown here is derived from an EMBL/GenBank/DDBJ whole genome shotgun (WGS) entry which is preliminary data.</text>
</comment>
<dbReference type="InterPro" id="IPR025419">
    <property type="entry name" value="DUF4142"/>
</dbReference>